<dbReference type="CDD" id="cd08276">
    <property type="entry name" value="MDR7"/>
    <property type="match status" value="1"/>
</dbReference>
<feature type="non-terminal residue" evidence="2">
    <location>
        <position position="281"/>
    </location>
</feature>
<dbReference type="Proteomes" id="UP000807353">
    <property type="component" value="Unassembled WGS sequence"/>
</dbReference>
<reference evidence="2" key="1">
    <citation type="submission" date="2020-11" db="EMBL/GenBank/DDBJ databases">
        <authorList>
            <consortium name="DOE Joint Genome Institute"/>
            <person name="Ahrendt S."/>
            <person name="Riley R."/>
            <person name="Andreopoulos W."/>
            <person name="Labutti K."/>
            <person name="Pangilinan J."/>
            <person name="Ruiz-Duenas F.J."/>
            <person name="Barrasa J.M."/>
            <person name="Sanchez-Garcia M."/>
            <person name="Camarero S."/>
            <person name="Miyauchi S."/>
            <person name="Serrano A."/>
            <person name="Linde D."/>
            <person name="Babiker R."/>
            <person name="Drula E."/>
            <person name="Ayuso-Fernandez I."/>
            <person name="Pacheco R."/>
            <person name="Padilla G."/>
            <person name="Ferreira P."/>
            <person name="Barriuso J."/>
            <person name="Kellner H."/>
            <person name="Castanera R."/>
            <person name="Alfaro M."/>
            <person name="Ramirez L."/>
            <person name="Pisabarro A.G."/>
            <person name="Kuo A."/>
            <person name="Tritt A."/>
            <person name="Lipzen A."/>
            <person name="He G."/>
            <person name="Yan M."/>
            <person name="Ng V."/>
            <person name="Cullen D."/>
            <person name="Martin F."/>
            <person name="Rosso M.-N."/>
            <person name="Henrissat B."/>
            <person name="Hibbett D."/>
            <person name="Martinez A.T."/>
            <person name="Grigoriev I.V."/>
        </authorList>
    </citation>
    <scope>NUCLEOTIDE SEQUENCE</scope>
    <source>
        <strain evidence="2">CBS 247.69</strain>
    </source>
</reference>
<dbReference type="PANTHER" id="PTHR45033">
    <property type="match status" value="1"/>
</dbReference>
<dbReference type="InterPro" id="IPR011032">
    <property type="entry name" value="GroES-like_sf"/>
</dbReference>
<dbReference type="InterPro" id="IPR036291">
    <property type="entry name" value="NAD(P)-bd_dom_sf"/>
</dbReference>
<dbReference type="Gene3D" id="3.40.50.720">
    <property type="entry name" value="NAD(P)-binding Rossmann-like Domain"/>
    <property type="match status" value="2"/>
</dbReference>
<organism evidence="2 3">
    <name type="scientific">Collybia nuda</name>
    <dbReference type="NCBI Taxonomy" id="64659"/>
    <lineage>
        <taxon>Eukaryota</taxon>
        <taxon>Fungi</taxon>
        <taxon>Dikarya</taxon>
        <taxon>Basidiomycota</taxon>
        <taxon>Agaricomycotina</taxon>
        <taxon>Agaricomycetes</taxon>
        <taxon>Agaricomycetidae</taxon>
        <taxon>Agaricales</taxon>
        <taxon>Tricholomatineae</taxon>
        <taxon>Clitocybaceae</taxon>
        <taxon>Collybia</taxon>
    </lineage>
</organism>
<dbReference type="InterPro" id="IPR020843">
    <property type="entry name" value="ER"/>
</dbReference>
<dbReference type="InterPro" id="IPR052711">
    <property type="entry name" value="Zinc_ADH-like"/>
</dbReference>
<dbReference type="SMART" id="SM00829">
    <property type="entry name" value="PKS_ER"/>
    <property type="match status" value="1"/>
</dbReference>
<dbReference type="PANTHER" id="PTHR45033:SF2">
    <property type="entry name" value="ZINC-TYPE ALCOHOL DEHYDROGENASE-LIKE PROTEIN C1773.06C"/>
    <property type="match status" value="1"/>
</dbReference>
<dbReference type="AlphaFoldDB" id="A0A9P6C7N3"/>
<sequence length="281" mass="30728">MIIPATAHEYFLTMVGSPDNLVIRVKTIEPSKANEVLVKVHAVSLQFRDLQVAVGKYPAIYSDHLVPCSDMAGEIVAIGTDVKDWKKGDRVCANLAADHLYGDSSYIIKESHLGCQSPGVLTEYRTFRSHVIFLIIPILDSLTYKKRCAALTAYNCLQGPVPLKAGDYVLILGTGGVPTKTPNWDEEKLKITTGLDCGCGTLAKSIKSVRLAGYLHIVGYVSDQGKADVDIVKISISKGITLRGIQIGSIAQFKDMTCLLSANPEMTRPFIDKIFSKRQIR</sequence>
<name>A0A9P6C7N3_9AGAR</name>
<feature type="domain" description="Enoyl reductase (ER)" evidence="1">
    <location>
        <begin position="16"/>
        <end position="170"/>
    </location>
</feature>
<dbReference type="EMBL" id="MU150782">
    <property type="protein sequence ID" value="KAF9455316.1"/>
    <property type="molecule type" value="Genomic_DNA"/>
</dbReference>
<dbReference type="SUPFAM" id="SSF50129">
    <property type="entry name" value="GroES-like"/>
    <property type="match status" value="1"/>
</dbReference>
<comment type="caution">
    <text evidence="2">The sequence shown here is derived from an EMBL/GenBank/DDBJ whole genome shotgun (WGS) entry which is preliminary data.</text>
</comment>
<dbReference type="Pfam" id="PF08240">
    <property type="entry name" value="ADH_N"/>
    <property type="match status" value="1"/>
</dbReference>
<evidence type="ECO:0000313" key="2">
    <source>
        <dbReference type="EMBL" id="KAF9455316.1"/>
    </source>
</evidence>
<gene>
    <name evidence="2" type="ORF">BDZ94DRAFT_1293196</name>
</gene>
<dbReference type="Gene3D" id="3.90.180.10">
    <property type="entry name" value="Medium-chain alcohol dehydrogenases, catalytic domain"/>
    <property type="match status" value="2"/>
</dbReference>
<accession>A0A9P6C7N3</accession>
<dbReference type="InterPro" id="IPR013154">
    <property type="entry name" value="ADH-like_N"/>
</dbReference>
<protein>
    <submittedName>
        <fullName evidence="2">Chaperonin 10-like protein</fullName>
    </submittedName>
</protein>
<dbReference type="OrthoDB" id="9930022at2759"/>
<keyword evidence="3" id="KW-1185">Reference proteome</keyword>
<dbReference type="SUPFAM" id="SSF51735">
    <property type="entry name" value="NAD(P)-binding Rossmann-fold domains"/>
    <property type="match status" value="1"/>
</dbReference>
<dbReference type="GO" id="GO:0016491">
    <property type="term" value="F:oxidoreductase activity"/>
    <property type="evidence" value="ECO:0007669"/>
    <property type="project" value="InterPro"/>
</dbReference>
<evidence type="ECO:0000259" key="1">
    <source>
        <dbReference type="SMART" id="SM00829"/>
    </source>
</evidence>
<evidence type="ECO:0000313" key="3">
    <source>
        <dbReference type="Proteomes" id="UP000807353"/>
    </source>
</evidence>
<proteinExistence type="predicted"/>